<sequence length="92" mass="10382">MNDNGSKIERDASYFGSDHLSVLLRLGSFTAFDPIHATRIDEDDLPQLSSSIDEEVKRKATLPPKDDLPPVSSDKVHKHIRKLKTRKTLILD</sequence>
<reference evidence="2 3" key="1">
    <citation type="journal article" date="2019" name="Commun. Biol.">
        <title>The bagworm genome reveals a unique fibroin gene that provides high tensile strength.</title>
        <authorList>
            <person name="Kono N."/>
            <person name="Nakamura H."/>
            <person name="Ohtoshi R."/>
            <person name="Tomita M."/>
            <person name="Numata K."/>
            <person name="Arakawa K."/>
        </authorList>
    </citation>
    <scope>NUCLEOTIDE SEQUENCE [LARGE SCALE GENOMIC DNA]</scope>
</reference>
<evidence type="ECO:0000313" key="3">
    <source>
        <dbReference type="Proteomes" id="UP000299102"/>
    </source>
</evidence>
<evidence type="ECO:0000313" key="2">
    <source>
        <dbReference type="EMBL" id="GBP88030.1"/>
    </source>
</evidence>
<feature type="region of interest" description="Disordered" evidence="1">
    <location>
        <begin position="55"/>
        <end position="80"/>
    </location>
</feature>
<keyword evidence="3" id="KW-1185">Reference proteome</keyword>
<dbReference type="Proteomes" id="UP000299102">
    <property type="component" value="Unassembled WGS sequence"/>
</dbReference>
<dbReference type="OrthoDB" id="6382908at2759"/>
<dbReference type="AlphaFoldDB" id="A0A4C1ZJJ7"/>
<name>A0A4C1ZJJ7_EUMVA</name>
<comment type="caution">
    <text evidence="2">The sequence shown here is derived from an EMBL/GenBank/DDBJ whole genome shotgun (WGS) entry which is preliminary data.</text>
</comment>
<proteinExistence type="predicted"/>
<feature type="compositionally biased region" description="Basic and acidic residues" evidence="1">
    <location>
        <begin position="55"/>
        <end position="68"/>
    </location>
</feature>
<organism evidence="2 3">
    <name type="scientific">Eumeta variegata</name>
    <name type="common">Bagworm moth</name>
    <name type="synonym">Eumeta japonica</name>
    <dbReference type="NCBI Taxonomy" id="151549"/>
    <lineage>
        <taxon>Eukaryota</taxon>
        <taxon>Metazoa</taxon>
        <taxon>Ecdysozoa</taxon>
        <taxon>Arthropoda</taxon>
        <taxon>Hexapoda</taxon>
        <taxon>Insecta</taxon>
        <taxon>Pterygota</taxon>
        <taxon>Neoptera</taxon>
        <taxon>Endopterygota</taxon>
        <taxon>Lepidoptera</taxon>
        <taxon>Glossata</taxon>
        <taxon>Ditrysia</taxon>
        <taxon>Tineoidea</taxon>
        <taxon>Psychidae</taxon>
        <taxon>Oiketicinae</taxon>
        <taxon>Eumeta</taxon>
    </lineage>
</organism>
<evidence type="ECO:0000256" key="1">
    <source>
        <dbReference type="SAM" id="MobiDB-lite"/>
    </source>
</evidence>
<accession>A0A4C1ZJJ7</accession>
<gene>
    <name evidence="2" type="ORF">EVAR_60035_1</name>
</gene>
<protein>
    <submittedName>
        <fullName evidence="2">Uncharacterized protein</fullName>
    </submittedName>
</protein>
<dbReference type="EMBL" id="BGZK01001900">
    <property type="protein sequence ID" value="GBP88030.1"/>
    <property type="molecule type" value="Genomic_DNA"/>
</dbReference>